<evidence type="ECO:0000259" key="2">
    <source>
        <dbReference type="Pfam" id="PF00857"/>
    </source>
</evidence>
<proteinExistence type="predicted"/>
<dbReference type="OrthoDB" id="7500697at2"/>
<feature type="domain" description="Isochorismatase-like" evidence="2">
    <location>
        <begin position="57"/>
        <end position="229"/>
    </location>
</feature>
<dbReference type="InterPro" id="IPR000868">
    <property type="entry name" value="Isochorismatase-like_dom"/>
</dbReference>
<organism evidence="3 4">
    <name type="scientific">Vineibacter terrae</name>
    <dbReference type="NCBI Taxonomy" id="2586908"/>
    <lineage>
        <taxon>Bacteria</taxon>
        <taxon>Pseudomonadati</taxon>
        <taxon>Pseudomonadota</taxon>
        <taxon>Alphaproteobacteria</taxon>
        <taxon>Hyphomicrobiales</taxon>
        <taxon>Vineibacter</taxon>
    </lineage>
</organism>
<dbReference type="SUPFAM" id="SSF52499">
    <property type="entry name" value="Isochorismatase-like hydrolases"/>
    <property type="match status" value="1"/>
</dbReference>
<sequence length="244" mass="25792">MRCASRASTTRWPDGAPCCSTIERCNRRRSVVSDSDLAQDYAKAGFRGRLGFGRRPALVLVDLVQAYFEPGSPLHAPAVEPARQSSVRLLAAARQAGVLIAFTRVVYRAGGADGGVFFRKVKALSVFEEGSALGAFAAGIEPAPGELIITKQYASAFFGTSLAASLTAASIDTVIITGVTTSGCVRATAVDAMQNGFIPVVIRDAVGDRDARPHEANLFDLESKYADVVGESEALSYLEALSTR</sequence>
<evidence type="ECO:0000313" key="3">
    <source>
        <dbReference type="EMBL" id="TXL76405.1"/>
    </source>
</evidence>
<reference evidence="3 4" key="1">
    <citation type="submission" date="2019-06" db="EMBL/GenBank/DDBJ databases">
        <title>New taxonomy in bacterial strain CC-CFT640, isolated from vineyard.</title>
        <authorList>
            <person name="Lin S.-Y."/>
            <person name="Tsai C.-F."/>
            <person name="Young C.-C."/>
        </authorList>
    </citation>
    <scope>NUCLEOTIDE SEQUENCE [LARGE SCALE GENOMIC DNA]</scope>
    <source>
        <strain evidence="3 4">CC-CFT640</strain>
    </source>
</reference>
<dbReference type="GO" id="GO:0016787">
    <property type="term" value="F:hydrolase activity"/>
    <property type="evidence" value="ECO:0007669"/>
    <property type="project" value="UniProtKB-KW"/>
</dbReference>
<dbReference type="Pfam" id="PF00857">
    <property type="entry name" value="Isochorismatase"/>
    <property type="match status" value="1"/>
</dbReference>
<dbReference type="InterPro" id="IPR050272">
    <property type="entry name" value="Isochorismatase-like_hydrls"/>
</dbReference>
<dbReference type="EMBL" id="VDUZ01000011">
    <property type="protein sequence ID" value="TXL76405.1"/>
    <property type="molecule type" value="Genomic_DNA"/>
</dbReference>
<keyword evidence="4" id="KW-1185">Reference proteome</keyword>
<dbReference type="Proteomes" id="UP000321638">
    <property type="component" value="Unassembled WGS sequence"/>
</dbReference>
<evidence type="ECO:0000313" key="4">
    <source>
        <dbReference type="Proteomes" id="UP000321638"/>
    </source>
</evidence>
<name>A0A5C8PPF1_9HYPH</name>
<keyword evidence="1" id="KW-0378">Hydrolase</keyword>
<evidence type="ECO:0000256" key="1">
    <source>
        <dbReference type="ARBA" id="ARBA00022801"/>
    </source>
</evidence>
<gene>
    <name evidence="3" type="ORF">FHP25_12215</name>
</gene>
<dbReference type="InterPro" id="IPR036380">
    <property type="entry name" value="Isochorismatase-like_sf"/>
</dbReference>
<accession>A0A5C8PPF1</accession>
<protein>
    <submittedName>
        <fullName evidence="3">Isochorismatase family protein</fullName>
    </submittedName>
</protein>
<comment type="caution">
    <text evidence="3">The sequence shown here is derived from an EMBL/GenBank/DDBJ whole genome shotgun (WGS) entry which is preliminary data.</text>
</comment>
<dbReference type="Gene3D" id="3.40.50.850">
    <property type="entry name" value="Isochorismatase-like"/>
    <property type="match status" value="1"/>
</dbReference>
<dbReference type="AlphaFoldDB" id="A0A5C8PPF1"/>
<dbReference type="PANTHER" id="PTHR43540:SF1">
    <property type="entry name" value="ISOCHORISMATASE HYDROLASE"/>
    <property type="match status" value="1"/>
</dbReference>
<dbReference type="PANTHER" id="PTHR43540">
    <property type="entry name" value="PEROXYUREIDOACRYLATE/UREIDOACRYLATE AMIDOHYDROLASE-RELATED"/>
    <property type="match status" value="1"/>
</dbReference>